<accession>A0A0C3ER41</accession>
<protein>
    <submittedName>
        <fullName evidence="2">Uncharacterized protein</fullName>
    </submittedName>
</protein>
<name>A0A0C3ER41_PILCF</name>
<keyword evidence="3" id="KW-1185">Reference proteome</keyword>
<evidence type="ECO:0000313" key="3">
    <source>
        <dbReference type="Proteomes" id="UP000054166"/>
    </source>
</evidence>
<evidence type="ECO:0000256" key="1">
    <source>
        <dbReference type="SAM" id="MobiDB-lite"/>
    </source>
</evidence>
<feature type="region of interest" description="Disordered" evidence="1">
    <location>
        <begin position="1"/>
        <end position="27"/>
    </location>
</feature>
<dbReference type="EMBL" id="KN833051">
    <property type="protein sequence ID" value="KIM75045.1"/>
    <property type="molecule type" value="Genomic_DNA"/>
</dbReference>
<organism evidence="2 3">
    <name type="scientific">Piloderma croceum (strain F 1598)</name>
    <dbReference type="NCBI Taxonomy" id="765440"/>
    <lineage>
        <taxon>Eukaryota</taxon>
        <taxon>Fungi</taxon>
        <taxon>Dikarya</taxon>
        <taxon>Basidiomycota</taxon>
        <taxon>Agaricomycotina</taxon>
        <taxon>Agaricomycetes</taxon>
        <taxon>Agaricomycetidae</taxon>
        <taxon>Atheliales</taxon>
        <taxon>Atheliaceae</taxon>
        <taxon>Piloderma</taxon>
    </lineage>
</organism>
<dbReference type="AlphaFoldDB" id="A0A0C3ER41"/>
<dbReference type="HOGENOM" id="CLU_2321222_0_0_1"/>
<sequence length="99" mass="11002">MGPPSSNKPATSPMTPNSMTPMDNTSAAFAPINDSECKATESFWFKQKQKEFNLAICAKEVLCKPVPYVHETQATGLQFKSDIYANEVTKLVGFFSNRY</sequence>
<dbReference type="InParanoid" id="A0A0C3ER41"/>
<proteinExistence type="predicted"/>
<gene>
    <name evidence="2" type="ORF">PILCRDRAFT_827599</name>
</gene>
<dbReference type="Proteomes" id="UP000054166">
    <property type="component" value="Unassembled WGS sequence"/>
</dbReference>
<reference evidence="3" key="2">
    <citation type="submission" date="2015-01" db="EMBL/GenBank/DDBJ databases">
        <title>Evolutionary Origins and Diversification of the Mycorrhizal Mutualists.</title>
        <authorList>
            <consortium name="DOE Joint Genome Institute"/>
            <consortium name="Mycorrhizal Genomics Consortium"/>
            <person name="Kohler A."/>
            <person name="Kuo A."/>
            <person name="Nagy L.G."/>
            <person name="Floudas D."/>
            <person name="Copeland A."/>
            <person name="Barry K.W."/>
            <person name="Cichocki N."/>
            <person name="Veneault-Fourrey C."/>
            <person name="LaButti K."/>
            <person name="Lindquist E.A."/>
            <person name="Lipzen A."/>
            <person name="Lundell T."/>
            <person name="Morin E."/>
            <person name="Murat C."/>
            <person name="Riley R."/>
            <person name="Ohm R."/>
            <person name="Sun H."/>
            <person name="Tunlid A."/>
            <person name="Henrissat B."/>
            <person name="Grigoriev I.V."/>
            <person name="Hibbett D.S."/>
            <person name="Martin F."/>
        </authorList>
    </citation>
    <scope>NUCLEOTIDE SEQUENCE [LARGE SCALE GENOMIC DNA]</scope>
    <source>
        <strain evidence="3">F 1598</strain>
    </source>
</reference>
<evidence type="ECO:0000313" key="2">
    <source>
        <dbReference type="EMBL" id="KIM75045.1"/>
    </source>
</evidence>
<reference evidence="2 3" key="1">
    <citation type="submission" date="2014-04" db="EMBL/GenBank/DDBJ databases">
        <authorList>
            <consortium name="DOE Joint Genome Institute"/>
            <person name="Kuo A."/>
            <person name="Tarkka M."/>
            <person name="Buscot F."/>
            <person name="Kohler A."/>
            <person name="Nagy L.G."/>
            <person name="Floudas D."/>
            <person name="Copeland A."/>
            <person name="Barry K.W."/>
            <person name="Cichocki N."/>
            <person name="Veneault-Fourrey C."/>
            <person name="LaButti K."/>
            <person name="Lindquist E.A."/>
            <person name="Lipzen A."/>
            <person name="Lundell T."/>
            <person name="Morin E."/>
            <person name="Murat C."/>
            <person name="Sun H."/>
            <person name="Tunlid A."/>
            <person name="Henrissat B."/>
            <person name="Grigoriev I.V."/>
            <person name="Hibbett D.S."/>
            <person name="Martin F."/>
            <person name="Nordberg H.P."/>
            <person name="Cantor M.N."/>
            <person name="Hua S.X."/>
        </authorList>
    </citation>
    <scope>NUCLEOTIDE SEQUENCE [LARGE SCALE GENOMIC DNA]</scope>
    <source>
        <strain evidence="2 3">F 1598</strain>
    </source>
</reference>